<feature type="transmembrane region" description="Helical" evidence="4">
    <location>
        <begin position="264"/>
        <end position="284"/>
    </location>
</feature>
<comment type="caution">
    <text evidence="6">The sequence shown here is derived from an EMBL/GenBank/DDBJ whole genome shotgun (WGS) entry which is preliminary data.</text>
</comment>
<proteinExistence type="inferred from homology"/>
<sequence length="395" mass="45155">MEIAFWVSVFIVLYTFIGYGVLLYILVRLKRLVGGNKPEKPLDTSLLPSCTLIIAAYNEQEYMHDKIRNTLDLKYPDHKLEIIFVTDGSTDQTPDIVAQYPQITHLYSPSRHGKIHAVHRAIEQVSSDVIVFTDANTFLNEDALQIICRHYEDQSVGAVAGEKRVFSGEEADASSAGEGFYWKYESALKKWDSELHSVVGAAGELFSIRRSLYEPVGSDIILDDFMISMLIAMRNYRIVYEPDAYAIENASADVKEELKRKIRIAAGGIQSIIKLLPLLNIFRYGVLSFQYISHRVLRWTITPFLLILIFVLNLLLVSSDNQPLYTILLILQLVFYVSAVAGFLLEKKQIKVKVLFVPYYFCVMNYAVFRGIIRYCSKKQSAKWEKSKRKDSKTN</sequence>
<gene>
    <name evidence="6" type="ORF">B0I27_106182</name>
</gene>
<keyword evidence="3 6" id="KW-0808">Transferase</keyword>
<dbReference type="GO" id="GO:0016757">
    <property type="term" value="F:glycosyltransferase activity"/>
    <property type="evidence" value="ECO:0007669"/>
    <property type="project" value="UniProtKB-KW"/>
</dbReference>
<dbReference type="CDD" id="cd06439">
    <property type="entry name" value="CESA_like_1"/>
    <property type="match status" value="1"/>
</dbReference>
<evidence type="ECO:0000259" key="5">
    <source>
        <dbReference type="Pfam" id="PF00535"/>
    </source>
</evidence>
<organism evidence="6 7">
    <name type="scientific">Arcticibacter pallidicorallinus</name>
    <dbReference type="NCBI Taxonomy" id="1259464"/>
    <lineage>
        <taxon>Bacteria</taxon>
        <taxon>Pseudomonadati</taxon>
        <taxon>Bacteroidota</taxon>
        <taxon>Sphingobacteriia</taxon>
        <taxon>Sphingobacteriales</taxon>
        <taxon>Sphingobacteriaceae</taxon>
        <taxon>Arcticibacter</taxon>
    </lineage>
</organism>
<feature type="transmembrane region" description="Helical" evidence="4">
    <location>
        <begin position="296"/>
        <end position="317"/>
    </location>
</feature>
<dbReference type="InterPro" id="IPR001173">
    <property type="entry name" value="Glyco_trans_2-like"/>
</dbReference>
<reference evidence="6 7" key="1">
    <citation type="submission" date="2018-03" db="EMBL/GenBank/DDBJ databases">
        <title>Genomic Encyclopedia of Type Strains, Phase III (KMG-III): the genomes of soil and plant-associated and newly described type strains.</title>
        <authorList>
            <person name="Whitman W."/>
        </authorList>
    </citation>
    <scope>NUCLEOTIDE SEQUENCE [LARGE SCALE GENOMIC DNA]</scope>
    <source>
        <strain evidence="6 7">CGMCC 1.9313</strain>
    </source>
</reference>
<feature type="transmembrane region" description="Helical" evidence="4">
    <location>
        <begin position="6"/>
        <end position="27"/>
    </location>
</feature>
<keyword evidence="2" id="KW-0328">Glycosyltransferase</keyword>
<evidence type="ECO:0000313" key="7">
    <source>
        <dbReference type="Proteomes" id="UP000238034"/>
    </source>
</evidence>
<evidence type="ECO:0000256" key="3">
    <source>
        <dbReference type="ARBA" id="ARBA00022679"/>
    </source>
</evidence>
<evidence type="ECO:0000256" key="1">
    <source>
        <dbReference type="ARBA" id="ARBA00006739"/>
    </source>
</evidence>
<comment type="similarity">
    <text evidence="1">Belongs to the glycosyltransferase 2 family.</text>
</comment>
<evidence type="ECO:0000256" key="4">
    <source>
        <dbReference type="SAM" id="Phobius"/>
    </source>
</evidence>
<dbReference type="Proteomes" id="UP000238034">
    <property type="component" value="Unassembled WGS sequence"/>
</dbReference>
<evidence type="ECO:0000256" key="2">
    <source>
        <dbReference type="ARBA" id="ARBA00022676"/>
    </source>
</evidence>
<keyword evidence="4" id="KW-1133">Transmembrane helix</keyword>
<accession>A0A2T0U3D9</accession>
<evidence type="ECO:0000313" key="6">
    <source>
        <dbReference type="EMBL" id="PRY52421.1"/>
    </source>
</evidence>
<keyword evidence="7" id="KW-1185">Reference proteome</keyword>
<feature type="transmembrane region" description="Helical" evidence="4">
    <location>
        <begin position="324"/>
        <end position="345"/>
    </location>
</feature>
<dbReference type="RefSeq" id="WP_106293530.1">
    <property type="nucleotide sequence ID" value="NZ_PVTH01000006.1"/>
</dbReference>
<dbReference type="Pfam" id="PF00535">
    <property type="entry name" value="Glycos_transf_2"/>
    <property type="match status" value="1"/>
</dbReference>
<dbReference type="PANTHER" id="PTHR43630:SF1">
    <property type="entry name" value="POLY-BETA-1,6-N-ACETYL-D-GLUCOSAMINE SYNTHASE"/>
    <property type="match status" value="1"/>
</dbReference>
<dbReference type="AlphaFoldDB" id="A0A2T0U3D9"/>
<dbReference type="EMBL" id="PVTH01000006">
    <property type="protein sequence ID" value="PRY52421.1"/>
    <property type="molecule type" value="Genomic_DNA"/>
</dbReference>
<dbReference type="Gene3D" id="3.90.550.10">
    <property type="entry name" value="Spore Coat Polysaccharide Biosynthesis Protein SpsA, Chain A"/>
    <property type="match status" value="1"/>
</dbReference>
<dbReference type="OrthoDB" id="9766971at2"/>
<protein>
    <submittedName>
        <fullName evidence="6">Cellulose synthase/poly-beta-1,6-N-acetylglucosamine synthase-like glycosyltransferase</fullName>
    </submittedName>
</protein>
<name>A0A2T0U3D9_9SPHI</name>
<dbReference type="PANTHER" id="PTHR43630">
    <property type="entry name" value="POLY-BETA-1,6-N-ACETYL-D-GLUCOSAMINE SYNTHASE"/>
    <property type="match status" value="1"/>
</dbReference>
<dbReference type="SUPFAM" id="SSF53448">
    <property type="entry name" value="Nucleotide-diphospho-sugar transferases"/>
    <property type="match status" value="1"/>
</dbReference>
<dbReference type="InterPro" id="IPR029044">
    <property type="entry name" value="Nucleotide-diphossugar_trans"/>
</dbReference>
<keyword evidence="4" id="KW-0812">Transmembrane</keyword>
<feature type="domain" description="Glycosyltransferase 2-like" evidence="5">
    <location>
        <begin position="52"/>
        <end position="214"/>
    </location>
</feature>
<feature type="transmembrane region" description="Helical" evidence="4">
    <location>
        <begin position="357"/>
        <end position="376"/>
    </location>
</feature>
<keyword evidence="4" id="KW-0472">Membrane</keyword>